<proteinExistence type="predicted"/>
<comment type="caution">
    <text evidence="2">The sequence shown here is derived from an EMBL/GenBank/DDBJ whole genome shotgun (WGS) entry which is preliminary data.</text>
</comment>
<name>A0A8H5ER69_9AGAR</name>
<sequence length="165" mass="18377">MLQIKNTFRKPETSSEMVTLHAAEKHDLHDRTHPPHCLFFVSALNVGVRTSLQTIDYDADSKHGTYSRKRRVLELRVGGSIEKMYIVLSSLFNSPLDTPPTFVVYISPRTSMSLSHAPIYTSIHPSAPDSPPPPPVGHAPNLAAEPDFHYLTRRGSLPLVLSPRT</sequence>
<feature type="compositionally biased region" description="Pro residues" evidence="1">
    <location>
        <begin position="128"/>
        <end position="137"/>
    </location>
</feature>
<reference evidence="2 3" key="1">
    <citation type="journal article" date="2020" name="ISME J.">
        <title>Uncovering the hidden diversity of litter-decomposition mechanisms in mushroom-forming fungi.</title>
        <authorList>
            <person name="Floudas D."/>
            <person name="Bentzer J."/>
            <person name="Ahren D."/>
            <person name="Johansson T."/>
            <person name="Persson P."/>
            <person name="Tunlid A."/>
        </authorList>
    </citation>
    <scope>NUCLEOTIDE SEQUENCE [LARGE SCALE GENOMIC DNA]</scope>
    <source>
        <strain evidence="2 3">CBS 101986</strain>
    </source>
</reference>
<feature type="region of interest" description="Disordered" evidence="1">
    <location>
        <begin position="123"/>
        <end position="143"/>
    </location>
</feature>
<protein>
    <submittedName>
        <fullName evidence="2">Uncharacterized protein</fullName>
    </submittedName>
</protein>
<evidence type="ECO:0000256" key="1">
    <source>
        <dbReference type="SAM" id="MobiDB-lite"/>
    </source>
</evidence>
<organism evidence="2 3">
    <name type="scientific">Psilocybe cf. subviscida</name>
    <dbReference type="NCBI Taxonomy" id="2480587"/>
    <lineage>
        <taxon>Eukaryota</taxon>
        <taxon>Fungi</taxon>
        <taxon>Dikarya</taxon>
        <taxon>Basidiomycota</taxon>
        <taxon>Agaricomycotina</taxon>
        <taxon>Agaricomycetes</taxon>
        <taxon>Agaricomycetidae</taxon>
        <taxon>Agaricales</taxon>
        <taxon>Agaricineae</taxon>
        <taxon>Strophariaceae</taxon>
        <taxon>Psilocybe</taxon>
    </lineage>
</organism>
<keyword evidence="3" id="KW-1185">Reference proteome</keyword>
<gene>
    <name evidence="2" type="ORF">D9619_012454</name>
</gene>
<evidence type="ECO:0000313" key="2">
    <source>
        <dbReference type="EMBL" id="KAF5309462.1"/>
    </source>
</evidence>
<dbReference type="AlphaFoldDB" id="A0A8H5ER69"/>
<accession>A0A8H5ER69</accession>
<evidence type="ECO:0000313" key="3">
    <source>
        <dbReference type="Proteomes" id="UP000567179"/>
    </source>
</evidence>
<dbReference type="EMBL" id="JAACJJ010000059">
    <property type="protein sequence ID" value="KAF5309462.1"/>
    <property type="molecule type" value="Genomic_DNA"/>
</dbReference>
<dbReference type="Proteomes" id="UP000567179">
    <property type="component" value="Unassembled WGS sequence"/>
</dbReference>